<evidence type="ECO:0000256" key="1">
    <source>
        <dbReference type="SAM" id="MobiDB-lite"/>
    </source>
</evidence>
<evidence type="ECO:0000313" key="3">
    <source>
        <dbReference type="EMBL" id="MCA9755465.1"/>
    </source>
</evidence>
<feature type="region of interest" description="Disordered" evidence="1">
    <location>
        <begin position="250"/>
        <end position="272"/>
    </location>
</feature>
<reference evidence="3" key="1">
    <citation type="submission" date="2020-04" db="EMBL/GenBank/DDBJ databases">
        <authorList>
            <person name="Zhang T."/>
        </authorList>
    </citation>
    <scope>NUCLEOTIDE SEQUENCE</scope>
    <source>
        <strain evidence="3">HKST-UBA02</strain>
    </source>
</reference>
<dbReference type="Proteomes" id="UP000739538">
    <property type="component" value="Unassembled WGS sequence"/>
</dbReference>
<reference evidence="3" key="2">
    <citation type="journal article" date="2021" name="Microbiome">
        <title>Successional dynamics and alternative stable states in a saline activated sludge microbial community over 9 years.</title>
        <authorList>
            <person name="Wang Y."/>
            <person name="Ye J."/>
            <person name="Ju F."/>
            <person name="Liu L."/>
            <person name="Boyd J.A."/>
            <person name="Deng Y."/>
            <person name="Parks D.H."/>
            <person name="Jiang X."/>
            <person name="Yin X."/>
            <person name="Woodcroft B.J."/>
            <person name="Tyson G.W."/>
            <person name="Hugenholtz P."/>
            <person name="Polz M.F."/>
            <person name="Zhang T."/>
        </authorList>
    </citation>
    <scope>NUCLEOTIDE SEQUENCE</scope>
    <source>
        <strain evidence="3">HKST-UBA02</strain>
    </source>
</reference>
<dbReference type="SMART" id="SM00060">
    <property type="entry name" value="FN3"/>
    <property type="match status" value="2"/>
</dbReference>
<comment type="caution">
    <text evidence="3">The sequence shown here is derived from an EMBL/GenBank/DDBJ whole genome shotgun (WGS) entry which is preliminary data.</text>
</comment>
<sequence length="272" mass="29336">MPISIPNWLRNLHAVLALLLLIACGSDEKKTFELEDDFVPPAAVEDLRIGTRTDSTLTLLWTSPGDDGEEGIAWLYDVRRSPEPIDSDSWDQATPIHGEPGPSPAGRTQLFILRELDGGERVFFALRTEDEWGNVSELSNVVEAEPLDRTSPGRVTDLAAAAVGPLTVRLTWTATGDDGETGTASGYVLRYAEYELDASNFSSGTLVDAAPIPAESGSPESFEVEVEDGGGPRTVWFALQVWDEVSHKGPVSNAAQVELTGTDSARGLERGR</sequence>
<dbReference type="SUPFAM" id="SSF49265">
    <property type="entry name" value="Fibronectin type III"/>
    <property type="match status" value="1"/>
</dbReference>
<dbReference type="InterPro" id="IPR036116">
    <property type="entry name" value="FN3_sf"/>
</dbReference>
<evidence type="ECO:0000313" key="4">
    <source>
        <dbReference type="Proteomes" id="UP000739538"/>
    </source>
</evidence>
<dbReference type="CDD" id="cd00063">
    <property type="entry name" value="FN3"/>
    <property type="match status" value="1"/>
</dbReference>
<name>A0A956SCK4_UNCEI</name>
<feature type="domain" description="Fibronectin type-III" evidence="2">
    <location>
        <begin position="41"/>
        <end position="135"/>
    </location>
</feature>
<protein>
    <recommendedName>
        <fullName evidence="2">Fibronectin type-III domain-containing protein</fullName>
    </recommendedName>
</protein>
<feature type="domain" description="Fibronectin type-III" evidence="2">
    <location>
        <begin position="152"/>
        <end position="233"/>
    </location>
</feature>
<dbReference type="InterPro" id="IPR003961">
    <property type="entry name" value="FN3_dom"/>
</dbReference>
<evidence type="ECO:0000259" key="2">
    <source>
        <dbReference type="SMART" id="SM00060"/>
    </source>
</evidence>
<organism evidence="3 4">
    <name type="scientific">Eiseniibacteriota bacterium</name>
    <dbReference type="NCBI Taxonomy" id="2212470"/>
    <lineage>
        <taxon>Bacteria</taxon>
        <taxon>Candidatus Eiseniibacteriota</taxon>
    </lineage>
</organism>
<proteinExistence type="predicted"/>
<dbReference type="EMBL" id="JAGQHS010000023">
    <property type="protein sequence ID" value="MCA9755465.1"/>
    <property type="molecule type" value="Genomic_DNA"/>
</dbReference>
<dbReference type="Gene3D" id="2.60.40.10">
    <property type="entry name" value="Immunoglobulins"/>
    <property type="match status" value="1"/>
</dbReference>
<dbReference type="AlphaFoldDB" id="A0A956SCK4"/>
<feature type="compositionally biased region" description="Polar residues" evidence="1">
    <location>
        <begin position="253"/>
        <end position="263"/>
    </location>
</feature>
<dbReference type="InterPro" id="IPR013783">
    <property type="entry name" value="Ig-like_fold"/>
</dbReference>
<accession>A0A956SCK4</accession>
<gene>
    <name evidence="3" type="ORF">KDA27_06665</name>
</gene>